<dbReference type="Pfam" id="PF02801">
    <property type="entry name" value="Ketoacyl-synt_C"/>
    <property type="match status" value="1"/>
</dbReference>
<dbReference type="SMART" id="SM00823">
    <property type="entry name" value="PKS_PP"/>
    <property type="match status" value="1"/>
</dbReference>
<dbReference type="InterPro" id="IPR036291">
    <property type="entry name" value="NAD(P)-bd_dom_sf"/>
</dbReference>
<dbReference type="InterPro" id="IPR020841">
    <property type="entry name" value="PKS_Beta-ketoAc_synthase_dom"/>
</dbReference>
<dbReference type="InterPro" id="IPR018201">
    <property type="entry name" value="Ketoacyl_synth_AS"/>
</dbReference>
<dbReference type="EC" id="2.3.1.94" evidence="11"/>
<dbReference type="SMART" id="SM00822">
    <property type="entry name" value="PKS_KR"/>
    <property type="match status" value="1"/>
</dbReference>
<dbReference type="SUPFAM" id="SSF55048">
    <property type="entry name" value="Probable ACP-binding domain of malonyl-CoA ACP transacylase"/>
    <property type="match status" value="1"/>
</dbReference>
<feature type="region of interest" description="Disordered" evidence="13">
    <location>
        <begin position="1316"/>
        <end position="1336"/>
    </location>
</feature>
<comment type="catalytic activity">
    <reaction evidence="7">
        <text>6 (S)-methylmalonyl-CoA + propanoyl-CoA + 6 NADPH + 12 H(+) = 6-deoxyerythronolide B + 6 CO2 + 6 NADP(+) + 7 CoA + H2O</text>
        <dbReference type="Rhea" id="RHEA:23068"/>
        <dbReference type="ChEBI" id="CHEBI:15377"/>
        <dbReference type="ChEBI" id="CHEBI:15378"/>
        <dbReference type="ChEBI" id="CHEBI:16089"/>
        <dbReference type="ChEBI" id="CHEBI:16526"/>
        <dbReference type="ChEBI" id="CHEBI:57287"/>
        <dbReference type="ChEBI" id="CHEBI:57327"/>
        <dbReference type="ChEBI" id="CHEBI:57392"/>
        <dbReference type="ChEBI" id="CHEBI:57783"/>
        <dbReference type="ChEBI" id="CHEBI:58349"/>
        <dbReference type="EC" id="2.3.1.94"/>
    </reaction>
</comment>
<keyword evidence="5" id="KW-0511">Multifunctional enzyme</keyword>
<dbReference type="GO" id="GO:0006633">
    <property type="term" value="P:fatty acid biosynthetic process"/>
    <property type="evidence" value="ECO:0007669"/>
    <property type="project" value="InterPro"/>
</dbReference>
<dbReference type="InterPro" id="IPR057326">
    <property type="entry name" value="KR_dom"/>
</dbReference>
<reference evidence="17 18" key="1">
    <citation type="submission" date="2013-02" db="EMBL/GenBank/DDBJ databases">
        <title>Draft genome sequence of Amycolatopsis vancoresmycina strain DSM 44592T.</title>
        <authorList>
            <person name="Kumar S."/>
            <person name="Kaur N."/>
            <person name="Kaur C."/>
            <person name="Raghava G.P.S."/>
            <person name="Mayilraj S."/>
        </authorList>
    </citation>
    <scope>NUCLEOTIDE SEQUENCE [LARGE SCALE GENOMIC DNA]</scope>
    <source>
        <strain evidence="17 18">DSM 44592</strain>
    </source>
</reference>
<dbReference type="Gene3D" id="3.10.129.110">
    <property type="entry name" value="Polyketide synthase dehydratase"/>
    <property type="match status" value="1"/>
</dbReference>
<dbReference type="RefSeq" id="WP_004560666.1">
    <property type="nucleotide sequence ID" value="NZ_AOUO01000648.1"/>
</dbReference>
<evidence type="ECO:0000256" key="12">
    <source>
        <dbReference type="PROSITE-ProRule" id="PRU01363"/>
    </source>
</evidence>
<evidence type="ECO:0000256" key="4">
    <source>
        <dbReference type="ARBA" id="ARBA00022737"/>
    </source>
</evidence>
<dbReference type="SUPFAM" id="SSF51735">
    <property type="entry name" value="NAD(P)-binding Rossmann-fold domains"/>
    <property type="match status" value="1"/>
</dbReference>
<dbReference type="GO" id="GO:0004315">
    <property type="term" value="F:3-oxoacyl-[acyl-carrier-protein] synthase activity"/>
    <property type="evidence" value="ECO:0007669"/>
    <property type="project" value="InterPro"/>
</dbReference>
<keyword evidence="6" id="KW-0012">Acyltransferase</keyword>
<protein>
    <recommendedName>
        <fullName evidence="11">6-deoxyerythronolide-B synthase</fullName>
        <ecNumber evidence="11">2.3.1.94</ecNumber>
    </recommendedName>
</protein>
<evidence type="ECO:0000259" key="16">
    <source>
        <dbReference type="PROSITE" id="PS52019"/>
    </source>
</evidence>
<feature type="non-terminal residue" evidence="17">
    <location>
        <position position="1"/>
    </location>
</feature>
<dbReference type="InterPro" id="IPR014031">
    <property type="entry name" value="Ketoacyl_synth_C"/>
</dbReference>
<dbReference type="Gene3D" id="1.10.1200.10">
    <property type="entry name" value="ACP-like"/>
    <property type="match status" value="1"/>
</dbReference>
<evidence type="ECO:0000256" key="8">
    <source>
        <dbReference type="ARBA" id="ARBA00060158"/>
    </source>
</evidence>
<dbReference type="GO" id="GO:0031177">
    <property type="term" value="F:phosphopantetheine binding"/>
    <property type="evidence" value="ECO:0007669"/>
    <property type="project" value="InterPro"/>
</dbReference>
<organism evidence="17 18">
    <name type="scientific">Amycolatopsis vancoresmycina DSM 44592</name>
    <dbReference type="NCBI Taxonomy" id="1292037"/>
    <lineage>
        <taxon>Bacteria</taxon>
        <taxon>Bacillati</taxon>
        <taxon>Actinomycetota</taxon>
        <taxon>Actinomycetes</taxon>
        <taxon>Pseudonocardiales</taxon>
        <taxon>Pseudonocardiaceae</taxon>
        <taxon>Amycolatopsis</taxon>
    </lineage>
</organism>
<dbReference type="InterPro" id="IPR036736">
    <property type="entry name" value="ACP-like_sf"/>
</dbReference>
<evidence type="ECO:0000256" key="6">
    <source>
        <dbReference type="ARBA" id="ARBA00023315"/>
    </source>
</evidence>
<dbReference type="SMART" id="SM00825">
    <property type="entry name" value="PKS_KS"/>
    <property type="match status" value="1"/>
</dbReference>
<comment type="caution">
    <text evidence="12">Lacks conserved residue(s) required for the propagation of feature annotation.</text>
</comment>
<dbReference type="Pfam" id="PF00109">
    <property type="entry name" value="ketoacyl-synt"/>
    <property type="match status" value="1"/>
</dbReference>
<dbReference type="InterPro" id="IPR020806">
    <property type="entry name" value="PKS_PP-bd"/>
</dbReference>
<dbReference type="SMART" id="SM00826">
    <property type="entry name" value="PKS_DH"/>
    <property type="match status" value="1"/>
</dbReference>
<dbReference type="CDD" id="cd08952">
    <property type="entry name" value="KR_1_SDR_x"/>
    <property type="match status" value="1"/>
</dbReference>
<dbReference type="EMBL" id="AOUO01000648">
    <property type="protein sequence ID" value="EOD63204.1"/>
    <property type="molecule type" value="Genomic_DNA"/>
</dbReference>
<dbReference type="InterPro" id="IPR042104">
    <property type="entry name" value="PKS_dehydratase_sf"/>
</dbReference>
<dbReference type="InterPro" id="IPR049552">
    <property type="entry name" value="PKS_DH_N"/>
</dbReference>
<keyword evidence="18" id="KW-1185">Reference proteome</keyword>
<comment type="function">
    <text evidence="8">Involved in the biosynthesis of antibiotic erythromycin via the biosynthesis of its aglycone precursor, 6-deoxyerythronolide B (6-dEB).</text>
</comment>
<accession>R1HY54</accession>
<evidence type="ECO:0000256" key="9">
    <source>
        <dbReference type="ARBA" id="ARBA00060622"/>
    </source>
</evidence>
<dbReference type="CDD" id="cd00833">
    <property type="entry name" value="PKS"/>
    <property type="match status" value="1"/>
</dbReference>
<comment type="caution">
    <text evidence="17">The sequence shown here is derived from an EMBL/GenBank/DDBJ whole genome shotgun (WGS) entry which is preliminary data.</text>
</comment>
<dbReference type="Gene3D" id="3.40.50.720">
    <property type="entry name" value="NAD(P)-binding Rossmann-like Domain"/>
    <property type="match status" value="1"/>
</dbReference>
<sequence>RGTVLVTGGTGALGTHVARRLAREGADHLVLVSRRGADAPGATELSAELAELGARVTFAAGDVADRAFVAELLDRVSPGLTAVVHTAGIVRSAPLSEVDDFAAQWAAKATGARHLDELLADTDLDAFVLFSSIAGVWGSGQQGCYGAANAYLDALAEARRARGLAATAVAWGPWADGGMAADNDAEDYLLRRGLRALDPGAAVSALLRAAGGDTNVTFADVDWARFAAAFTSRRPSPLLTTIPEAVPEPEAPADGGLVARLRGLTPAVADEVLLQLVRDQAAAVLGHPSAAAVAPDRAFQEIGFDSLTALEFRDALRAETGLALPATLVYDWPTPLALAGHLRAGVLGDPAERVTTTVTAADEPIAIVAMSCRYAGGVASPEDLWRLVSEGADAVSGFPADRGWDLENLYDADPARLGSVTVTEGAFLDAAGGFDAGFFGISPREALAMDPQQRLLLELAWEAFERAGLDPATVRGSRTGVFAGTNSHDYTTLLLNSADVLEGHLATGNAASVASGRLAYTFGLEGPAVSVDTACSSSLVALHLAVQSLRLGECSMALAGGVTVMATPGTFVEFSRQRGLAPDGRCKAFADAADGTAWGEGAGLLLLERLSDAQRNGHRVLAVVRGSAVNQDGASNGLTAPNGPAQQRVIRAALADAGLSTADVDVVEAHGTGTTLGDPIEAQALLSTYGQDRETPLWLGSVKSNIGHTQAAAGVAGVIKMVMAMRHGVLPRTLHVDAPSSHVDWSAGAVELLTEAREWTADRPRRAAVSSFGMSGTNAHTVLEAVPARETEPGAATGPVPWVLSARSADALRGQAQALLDPSDSAADIGFSLVTTRASLPHRAVVVGDLAAGLTALAAGTPAANVVTGVAEAPGKVALVFPGQGSQWPGMALELAESSPVFAARLDECATALESFVDWSLRDVLADAAALDRVDVVQPALFAVMVSLAELWRSFGVVPDAVVGHSQGEIAAAVVSGALSLEDGARVVALRSKAILALAGRGGMVSVAAPLAAVEARLTGGLSIAAVNGPAAVVVSGEPGALDELIKSCEADGIRAKRVPVDYASHSAQVEQLRAEILDVLAPITPRRGETAFISTVTGEWNEEVDAEYWYTNLRSTVRLDRAIERLKSEGFGTFVEASPHPVLTMALGEDVVALGSLRRDDGGLTRFHAALAEAHVTGVAVDWTPAFPDACAVDLPTYAFQRKQYWPRPAARTGDAAGLGLGAVDHPLLGAATTLADDGRLVLTGRLARQTHPWLADHDILGTALLPGTAFAELAVHAGDHAGCGTVEELTLGTPLAVPATGGVQLQVVVEEPGDDSRRGITVSARPDRPGARWT</sequence>
<dbReference type="InterPro" id="IPR009081">
    <property type="entry name" value="PP-bd_ACP"/>
</dbReference>
<name>R1HY54_9PSEU</name>
<dbReference type="SMART" id="SM01294">
    <property type="entry name" value="PKS_PP_betabranch"/>
    <property type="match status" value="1"/>
</dbReference>
<dbReference type="InterPro" id="IPR020807">
    <property type="entry name" value="PKS_DH"/>
</dbReference>
<dbReference type="Gene3D" id="3.40.47.10">
    <property type="match status" value="1"/>
</dbReference>
<evidence type="ECO:0000313" key="18">
    <source>
        <dbReference type="Proteomes" id="UP000014139"/>
    </source>
</evidence>
<dbReference type="InterPro" id="IPR014030">
    <property type="entry name" value="Ketoacyl_synth_N"/>
</dbReference>
<feature type="domain" description="PKS/mFAS DH" evidence="16">
    <location>
        <begin position="1227"/>
        <end position="1336"/>
    </location>
</feature>
<keyword evidence="2" id="KW-0597">Phosphoprotein</keyword>
<proteinExistence type="predicted"/>
<dbReference type="PROSITE" id="PS00606">
    <property type="entry name" value="KS3_1"/>
    <property type="match status" value="1"/>
</dbReference>
<evidence type="ECO:0000256" key="1">
    <source>
        <dbReference type="ARBA" id="ARBA00022450"/>
    </source>
</evidence>
<dbReference type="InterPro" id="IPR050091">
    <property type="entry name" value="PKS_NRPS_Biosynth_Enz"/>
</dbReference>
<keyword evidence="1" id="KW-0596">Phosphopantetheine</keyword>
<dbReference type="eggNOG" id="COG0604">
    <property type="taxonomic scope" value="Bacteria"/>
</dbReference>
<evidence type="ECO:0000259" key="15">
    <source>
        <dbReference type="PROSITE" id="PS52004"/>
    </source>
</evidence>
<evidence type="ECO:0000313" key="17">
    <source>
        <dbReference type="EMBL" id="EOD63204.1"/>
    </source>
</evidence>
<dbReference type="Gene3D" id="3.40.366.10">
    <property type="entry name" value="Malonyl-Coenzyme A Acyl Carrier Protein, domain 2"/>
    <property type="match status" value="1"/>
</dbReference>
<dbReference type="Pfam" id="PF21089">
    <property type="entry name" value="PKS_DH_N"/>
    <property type="match status" value="1"/>
</dbReference>
<keyword evidence="3 17" id="KW-0808">Transferase</keyword>
<dbReference type="InterPro" id="IPR014043">
    <property type="entry name" value="Acyl_transferase_dom"/>
</dbReference>
<dbReference type="InterPro" id="IPR016036">
    <property type="entry name" value="Malonyl_transacylase_ACP-bd"/>
</dbReference>
<dbReference type="InterPro" id="IPR013968">
    <property type="entry name" value="PKS_KR"/>
</dbReference>
<dbReference type="Proteomes" id="UP000014139">
    <property type="component" value="Unassembled WGS sequence"/>
</dbReference>
<dbReference type="InterPro" id="IPR032821">
    <property type="entry name" value="PKS_assoc"/>
</dbReference>
<comment type="pathway">
    <text evidence="9">Antibiotic biosynthesis; erythromycin biosynthesis.</text>
</comment>
<dbReference type="GO" id="GO:0047879">
    <property type="term" value="F:erythronolide synthase activity"/>
    <property type="evidence" value="ECO:0007669"/>
    <property type="project" value="UniProtKB-EC"/>
</dbReference>
<evidence type="ECO:0000256" key="13">
    <source>
        <dbReference type="SAM" id="MobiDB-lite"/>
    </source>
</evidence>
<dbReference type="PROSITE" id="PS52004">
    <property type="entry name" value="KS3_2"/>
    <property type="match status" value="1"/>
</dbReference>
<dbReference type="Gene3D" id="3.30.70.3290">
    <property type="match status" value="1"/>
</dbReference>
<feature type="domain" description="Ketosynthase family 3 (KS3)" evidence="15">
    <location>
        <begin position="362"/>
        <end position="785"/>
    </location>
</feature>
<dbReference type="FunFam" id="3.40.366.10:FF:000002">
    <property type="entry name" value="Probable polyketide synthase 2"/>
    <property type="match status" value="1"/>
</dbReference>
<keyword evidence="4" id="KW-0677">Repeat</keyword>
<dbReference type="FunFam" id="1.10.1200.10:FF:000007">
    <property type="entry name" value="Probable polyketide synthase pks17"/>
    <property type="match status" value="1"/>
</dbReference>
<gene>
    <name evidence="17" type="ORF">H480_38250</name>
</gene>
<dbReference type="SMART" id="SM00827">
    <property type="entry name" value="PKS_AT"/>
    <property type="match status" value="1"/>
</dbReference>
<dbReference type="PROSITE" id="PS50075">
    <property type="entry name" value="CARRIER"/>
    <property type="match status" value="1"/>
</dbReference>
<evidence type="ECO:0000256" key="2">
    <source>
        <dbReference type="ARBA" id="ARBA00022553"/>
    </source>
</evidence>
<dbReference type="GO" id="GO:0004312">
    <property type="term" value="F:fatty acid synthase activity"/>
    <property type="evidence" value="ECO:0007669"/>
    <property type="project" value="TreeGrafter"/>
</dbReference>
<dbReference type="PANTHER" id="PTHR43775:SF51">
    <property type="entry name" value="INACTIVE PHENOLPHTHIOCEROL SYNTHESIS POLYKETIDE SYNTHASE TYPE I PKS1-RELATED"/>
    <property type="match status" value="1"/>
</dbReference>
<dbReference type="SUPFAM" id="SSF47336">
    <property type="entry name" value="ACP-like"/>
    <property type="match status" value="1"/>
</dbReference>
<dbReference type="InterPro" id="IPR016039">
    <property type="entry name" value="Thiolase-like"/>
</dbReference>
<evidence type="ECO:0000259" key="14">
    <source>
        <dbReference type="PROSITE" id="PS50075"/>
    </source>
</evidence>
<dbReference type="FunFam" id="3.40.47.10:FF:000019">
    <property type="entry name" value="Polyketide synthase type I"/>
    <property type="match status" value="1"/>
</dbReference>
<feature type="non-terminal residue" evidence="17">
    <location>
        <position position="1336"/>
    </location>
</feature>
<dbReference type="InterPro" id="IPR049900">
    <property type="entry name" value="PKS_mFAS_DH"/>
</dbReference>
<evidence type="ECO:0000256" key="3">
    <source>
        <dbReference type="ARBA" id="ARBA00022679"/>
    </source>
</evidence>
<dbReference type="OrthoDB" id="9778690at2"/>
<dbReference type="InterPro" id="IPR016035">
    <property type="entry name" value="Acyl_Trfase/lysoPLipase"/>
</dbReference>
<comment type="subunit">
    <text evidence="10">Homodimer. Erythronolide synthase is composed of EryAI, EryAII and EryAIII multimodular (2 modules) polypeptides each coding for a functional synthase subunit which participates in 2 of the six FAS-like elongation steps required for formation of the polyketide. Module 1, 2, 3, 4, 5, and 6 participating in biosynthesis steps 1, 2, 3, 4, 5, and 6, respectively.</text>
</comment>
<dbReference type="SUPFAM" id="SSF52151">
    <property type="entry name" value="FabD/lysophospholipase-like"/>
    <property type="match status" value="1"/>
</dbReference>
<dbReference type="Pfam" id="PF08659">
    <property type="entry name" value="KR"/>
    <property type="match status" value="1"/>
</dbReference>
<dbReference type="PROSITE" id="PS52019">
    <property type="entry name" value="PKS_MFAS_DH"/>
    <property type="match status" value="1"/>
</dbReference>
<evidence type="ECO:0000256" key="5">
    <source>
        <dbReference type="ARBA" id="ARBA00023268"/>
    </source>
</evidence>
<dbReference type="SUPFAM" id="SSF53901">
    <property type="entry name" value="Thiolase-like"/>
    <property type="match status" value="1"/>
</dbReference>
<feature type="domain" description="Carrier" evidence="14">
    <location>
        <begin position="271"/>
        <end position="346"/>
    </location>
</feature>
<evidence type="ECO:0000256" key="10">
    <source>
        <dbReference type="ARBA" id="ARBA00063272"/>
    </source>
</evidence>
<feature type="compositionally biased region" description="Basic and acidic residues" evidence="13">
    <location>
        <begin position="1327"/>
        <end position="1336"/>
    </location>
</feature>
<evidence type="ECO:0000256" key="11">
    <source>
        <dbReference type="ARBA" id="ARBA00066981"/>
    </source>
</evidence>
<dbReference type="InterPro" id="IPR001227">
    <property type="entry name" value="Ac_transferase_dom_sf"/>
</dbReference>
<dbReference type="eggNOG" id="COG3321">
    <property type="taxonomic scope" value="Bacteria"/>
</dbReference>
<evidence type="ECO:0000256" key="7">
    <source>
        <dbReference type="ARBA" id="ARBA00052442"/>
    </source>
</evidence>
<dbReference type="Pfam" id="PF00698">
    <property type="entry name" value="Acyl_transf_1"/>
    <property type="match status" value="1"/>
</dbReference>
<dbReference type="Pfam" id="PF00550">
    <property type="entry name" value="PP-binding"/>
    <property type="match status" value="1"/>
</dbReference>
<dbReference type="Pfam" id="PF16197">
    <property type="entry name" value="KAsynt_C_assoc"/>
    <property type="match status" value="1"/>
</dbReference>
<dbReference type="PANTHER" id="PTHR43775">
    <property type="entry name" value="FATTY ACID SYNTHASE"/>
    <property type="match status" value="1"/>
</dbReference>